<proteinExistence type="predicted"/>
<protein>
    <submittedName>
        <fullName evidence="1">Uncharacterized protein</fullName>
    </submittedName>
</protein>
<feature type="non-terminal residue" evidence="1">
    <location>
        <position position="42"/>
    </location>
</feature>
<gene>
    <name evidence="1" type="ORF">ACD_78C00011G0004</name>
</gene>
<reference evidence="1" key="1">
    <citation type="journal article" date="2012" name="Science">
        <title>Fermentation, hydrogen, and sulfur metabolism in multiple uncultivated bacterial phyla.</title>
        <authorList>
            <person name="Wrighton K.C."/>
            <person name="Thomas B.C."/>
            <person name="Sharon I."/>
            <person name="Miller C.S."/>
            <person name="Castelle C.J."/>
            <person name="VerBerkmoes N.C."/>
            <person name="Wilkins M.J."/>
            <person name="Hettich R.L."/>
            <person name="Lipton M.S."/>
            <person name="Williams K.H."/>
            <person name="Long P.E."/>
            <person name="Banfield J.F."/>
        </authorList>
    </citation>
    <scope>NUCLEOTIDE SEQUENCE [LARGE SCALE GENOMIC DNA]</scope>
</reference>
<accession>K1YYQ8</accession>
<comment type="caution">
    <text evidence="1">The sequence shown here is derived from an EMBL/GenBank/DDBJ whole genome shotgun (WGS) entry which is preliminary data.</text>
</comment>
<organism evidence="1">
    <name type="scientific">uncultured bacterium</name>
    <name type="common">gcode 4</name>
    <dbReference type="NCBI Taxonomy" id="1234023"/>
    <lineage>
        <taxon>Bacteria</taxon>
        <taxon>environmental samples</taxon>
    </lineage>
</organism>
<name>K1YYQ8_9BACT</name>
<evidence type="ECO:0000313" key="1">
    <source>
        <dbReference type="EMBL" id="EKD30549.1"/>
    </source>
</evidence>
<dbReference type="AlphaFoldDB" id="K1YYQ8"/>
<sequence>MPLFSRKILAGSLSFFLLSSNFSFLGVNLDSLVDTTYAIYTA</sequence>
<dbReference type="EMBL" id="AMFJ01034011">
    <property type="protein sequence ID" value="EKD30549.1"/>
    <property type="molecule type" value="Genomic_DNA"/>
</dbReference>